<evidence type="ECO:0000313" key="2">
    <source>
        <dbReference type="EMBL" id="KAF1998402.1"/>
    </source>
</evidence>
<evidence type="ECO:0000313" key="3">
    <source>
        <dbReference type="Proteomes" id="UP000799779"/>
    </source>
</evidence>
<sequence length="625" mass="68639">MGSTTLFTFLFDCPGAVRSIELFGSWDNFSKSHHLKRDRRRGSSTWSGCYTFEDIICDGDLENLGEKRHGALKMGGTYWYYYKVDDDQEYHNPSEESTTMCPLLPGQRLNVLEVPTESRSRSSSESSDVFTRNPADKYLTPIPPRPLPSPRLGDLCLNTYKVPMQSLGPPKSATYPSQTRTLSPGYERYVRSASTSPALASGPMFPDFRAIKDKISNSRGRSPHRRNVKHLEIGSPVLISTTAEDVNVVPLPSAVQIPKTSSSLPVPLSSRRNGFSPLGSNPVDPLSDFNFGFAQPRSPYAEQSTTRPRSHSNSLAPLNPNGSLNRARANSAGTRRTQVFVNEPWGLTHQSENAADTKSLTLPRAPTTLQKPAISLEPPMMDERPLSRQGGDRSPFLRKSPLDKELPPLPRYLVPAPLFACNEVPSPTVEDVEEEEESQVEIEAYVGLKPTSHFSLWSTESTFSSPTSEEDAIYSPTFSSLTSNASETGSPQRFSADFVHGDLIPDTILENDAHIQSTVSDDNGSVFVDSPVPQLHLRLSSFSSNLFQFDLHQSDSASRRQVSCFGASGFQGYSLPEDDATSQSTITKTTTPIQGPSISSDDRASSVNHLAQLMDEFGYLGDAVV</sequence>
<dbReference type="EMBL" id="ML977604">
    <property type="protein sequence ID" value="KAF1998402.1"/>
    <property type="molecule type" value="Genomic_DNA"/>
</dbReference>
<feature type="compositionally biased region" description="Polar residues" evidence="1">
    <location>
        <begin position="331"/>
        <end position="340"/>
    </location>
</feature>
<reference evidence="2" key="1">
    <citation type="journal article" date="2020" name="Stud. Mycol.">
        <title>101 Dothideomycetes genomes: a test case for predicting lifestyles and emergence of pathogens.</title>
        <authorList>
            <person name="Haridas S."/>
            <person name="Albert R."/>
            <person name="Binder M."/>
            <person name="Bloem J."/>
            <person name="Labutti K."/>
            <person name="Salamov A."/>
            <person name="Andreopoulos B."/>
            <person name="Baker S."/>
            <person name="Barry K."/>
            <person name="Bills G."/>
            <person name="Bluhm B."/>
            <person name="Cannon C."/>
            <person name="Castanera R."/>
            <person name="Culley D."/>
            <person name="Daum C."/>
            <person name="Ezra D."/>
            <person name="Gonzalez J."/>
            <person name="Henrissat B."/>
            <person name="Kuo A."/>
            <person name="Liang C."/>
            <person name="Lipzen A."/>
            <person name="Lutzoni F."/>
            <person name="Magnuson J."/>
            <person name="Mondo S."/>
            <person name="Nolan M."/>
            <person name="Ohm R."/>
            <person name="Pangilinan J."/>
            <person name="Park H.-J."/>
            <person name="Ramirez L."/>
            <person name="Alfaro M."/>
            <person name="Sun H."/>
            <person name="Tritt A."/>
            <person name="Yoshinaga Y."/>
            <person name="Zwiers L.-H."/>
            <person name="Turgeon B."/>
            <person name="Goodwin S."/>
            <person name="Spatafora J."/>
            <person name="Crous P."/>
            <person name="Grigoriev I."/>
        </authorList>
    </citation>
    <scope>NUCLEOTIDE SEQUENCE</scope>
    <source>
        <strain evidence="2">CBS 123094</strain>
    </source>
</reference>
<organism evidence="2 3">
    <name type="scientific">Amniculicola lignicola CBS 123094</name>
    <dbReference type="NCBI Taxonomy" id="1392246"/>
    <lineage>
        <taxon>Eukaryota</taxon>
        <taxon>Fungi</taxon>
        <taxon>Dikarya</taxon>
        <taxon>Ascomycota</taxon>
        <taxon>Pezizomycotina</taxon>
        <taxon>Dothideomycetes</taxon>
        <taxon>Pleosporomycetidae</taxon>
        <taxon>Pleosporales</taxon>
        <taxon>Amniculicolaceae</taxon>
        <taxon>Amniculicola</taxon>
    </lineage>
</organism>
<dbReference type="AlphaFoldDB" id="A0A6A5W9K6"/>
<protein>
    <submittedName>
        <fullName evidence="2">Uncharacterized protein</fullName>
    </submittedName>
</protein>
<accession>A0A6A5W9K6</accession>
<feature type="region of interest" description="Disordered" evidence="1">
    <location>
        <begin position="287"/>
        <end position="404"/>
    </location>
</feature>
<feature type="region of interest" description="Disordered" evidence="1">
    <location>
        <begin position="114"/>
        <end position="150"/>
    </location>
</feature>
<feature type="compositionally biased region" description="Polar residues" evidence="1">
    <location>
        <begin position="348"/>
        <end position="360"/>
    </location>
</feature>
<proteinExistence type="predicted"/>
<dbReference type="PANTHER" id="PTHR40625">
    <property type="entry name" value="GTP-BINDING PROTEIN ESDC-RELATED"/>
    <property type="match status" value="1"/>
</dbReference>
<feature type="compositionally biased region" description="Low complexity" evidence="1">
    <location>
        <begin position="581"/>
        <end position="594"/>
    </location>
</feature>
<gene>
    <name evidence="2" type="ORF">P154DRAFT_621760</name>
</gene>
<keyword evidence="3" id="KW-1185">Reference proteome</keyword>
<feature type="compositionally biased region" description="Polar residues" evidence="1">
    <location>
        <begin position="301"/>
        <end position="324"/>
    </location>
</feature>
<feature type="region of interest" description="Disordered" evidence="1">
    <location>
        <begin position="576"/>
        <end position="602"/>
    </location>
</feature>
<dbReference type="OrthoDB" id="5422351at2759"/>
<dbReference type="PANTHER" id="PTHR40625:SF1">
    <property type="entry name" value="AMP-ACTIVATED PROTEIN KINASE GLYCOGEN-BINDING DOMAIN-CONTAINING PROTEIN"/>
    <property type="match status" value="1"/>
</dbReference>
<name>A0A6A5W9K6_9PLEO</name>
<dbReference type="Proteomes" id="UP000799779">
    <property type="component" value="Unassembled WGS sequence"/>
</dbReference>
<evidence type="ECO:0000256" key="1">
    <source>
        <dbReference type="SAM" id="MobiDB-lite"/>
    </source>
</evidence>